<dbReference type="OrthoDB" id="1522587at2"/>
<evidence type="ECO:0000256" key="1">
    <source>
        <dbReference type="SAM" id="MobiDB-lite"/>
    </source>
</evidence>
<dbReference type="Proteomes" id="UP000317593">
    <property type="component" value="Unassembled WGS sequence"/>
</dbReference>
<dbReference type="RefSeq" id="WP_142715079.1">
    <property type="nucleotide sequence ID" value="NZ_FXTH01000012.1"/>
</dbReference>
<feature type="region of interest" description="Disordered" evidence="1">
    <location>
        <begin position="242"/>
        <end position="468"/>
    </location>
</feature>
<feature type="compositionally biased region" description="Acidic residues" evidence="1">
    <location>
        <begin position="284"/>
        <end position="298"/>
    </location>
</feature>
<dbReference type="EMBL" id="FXTH01000012">
    <property type="protein sequence ID" value="SMO76240.1"/>
    <property type="molecule type" value="Genomic_DNA"/>
</dbReference>
<feature type="compositionally biased region" description="Basic and acidic residues" evidence="1">
    <location>
        <begin position="386"/>
        <end position="395"/>
    </location>
</feature>
<feature type="compositionally biased region" description="Basic and acidic residues" evidence="1">
    <location>
        <begin position="257"/>
        <end position="268"/>
    </location>
</feature>
<accession>A0A521DZG0</accession>
<keyword evidence="3" id="KW-1185">Reference proteome</keyword>
<gene>
    <name evidence="2" type="ORF">SAMN06265218_11228</name>
</gene>
<proteinExistence type="predicted"/>
<organism evidence="2 3">
    <name type="scientific">Fodinibius sediminis</name>
    <dbReference type="NCBI Taxonomy" id="1214077"/>
    <lineage>
        <taxon>Bacteria</taxon>
        <taxon>Pseudomonadati</taxon>
        <taxon>Balneolota</taxon>
        <taxon>Balneolia</taxon>
        <taxon>Balneolales</taxon>
        <taxon>Balneolaceae</taxon>
        <taxon>Fodinibius</taxon>
    </lineage>
</organism>
<sequence>MMNQTIQKTTKKLIDLLPEEQEYYRLDDLHAWGFPPFIVQRIQVELERNLAESMILPKTDWANTESEAVLEAWQQFVQAIRAEARLPASYAKAVIETSVEDTLDMLVQPRENIPDVIFGNDDTLAYEQLCERIKAVVVYPHFATLVPRYMQKKGLDRLSRHRCEELIRRADERLTDSYSPLNWAQMLDPLFNLSGGEIDPSMLRLFFEDKKRERLAETFDQMDRALTRAEFIEVLSAPDTVATRKEVPEPTVLETGEEPKAPADRSRVGDPAGSALTGQREVGESDDDEAEESGDVEVPEQAYPEVIGEVPDQEPKEEPVSSEEEPEHGEDWASLSTSEPSRNGGDHSLNAIYNREEEPLAFQGGEEPPSDEGPEEVVEEDEHAEEEFSHEREWSEETEDEDRPIWMNFMNEEEKQALESEQQQEDELLLHLGESQEESEIESEEGTDDETPMVDVTEEGQSETPPEVAELKEQLSMERSRFIEDLFGGSERAYEEAIQEIAMLSNWRGASRYIQREVFQRNMVDMYSESAIDFTDELHNYFSKK</sequence>
<evidence type="ECO:0000313" key="3">
    <source>
        <dbReference type="Proteomes" id="UP000317593"/>
    </source>
</evidence>
<feature type="compositionally biased region" description="Acidic residues" evidence="1">
    <location>
        <begin position="435"/>
        <end position="461"/>
    </location>
</feature>
<dbReference type="AlphaFoldDB" id="A0A521DZG0"/>
<name>A0A521DZG0_9BACT</name>
<feature type="compositionally biased region" description="Acidic residues" evidence="1">
    <location>
        <begin position="368"/>
        <end position="385"/>
    </location>
</feature>
<protein>
    <submittedName>
        <fullName evidence="2">Uncharacterized protein</fullName>
    </submittedName>
</protein>
<evidence type="ECO:0000313" key="2">
    <source>
        <dbReference type="EMBL" id="SMO76240.1"/>
    </source>
</evidence>
<reference evidence="2 3" key="1">
    <citation type="submission" date="2017-05" db="EMBL/GenBank/DDBJ databases">
        <authorList>
            <person name="Varghese N."/>
            <person name="Submissions S."/>
        </authorList>
    </citation>
    <scope>NUCLEOTIDE SEQUENCE [LARGE SCALE GENOMIC DNA]</scope>
    <source>
        <strain evidence="2 3">DSM 21194</strain>
    </source>
</reference>